<dbReference type="EMBL" id="RXFT01000017">
    <property type="protein sequence ID" value="RUR71063.1"/>
    <property type="molecule type" value="Genomic_DNA"/>
</dbReference>
<dbReference type="OrthoDB" id="9779822at2"/>
<accession>A0A3S0XIV6</accession>
<comment type="caution">
    <text evidence="1">The sequence shown here is derived from an EMBL/GenBank/DDBJ whole genome shotgun (WGS) entry which is preliminary data.</text>
</comment>
<name>A0A3S0XIV6_9BURK</name>
<evidence type="ECO:0000313" key="2">
    <source>
        <dbReference type="Proteomes" id="UP000281118"/>
    </source>
</evidence>
<evidence type="ECO:0000313" key="1">
    <source>
        <dbReference type="EMBL" id="RUR71063.1"/>
    </source>
</evidence>
<dbReference type="InterPro" id="IPR005358">
    <property type="entry name" value="Puta_zinc/iron-chelating_dom"/>
</dbReference>
<evidence type="ECO:0008006" key="3">
    <source>
        <dbReference type="Google" id="ProtNLM"/>
    </source>
</evidence>
<dbReference type="Pfam" id="PF03692">
    <property type="entry name" value="CxxCxxCC"/>
    <property type="match status" value="1"/>
</dbReference>
<dbReference type="Proteomes" id="UP000281118">
    <property type="component" value="Unassembled WGS sequence"/>
</dbReference>
<dbReference type="RefSeq" id="WP_126025146.1">
    <property type="nucleotide sequence ID" value="NZ_RXFT01000017.1"/>
</dbReference>
<organism evidence="1 2">
    <name type="scientific">Variovorax guangxiensis</name>
    <dbReference type="NCBI Taxonomy" id="1775474"/>
    <lineage>
        <taxon>Bacteria</taxon>
        <taxon>Pseudomonadati</taxon>
        <taxon>Pseudomonadota</taxon>
        <taxon>Betaproteobacteria</taxon>
        <taxon>Burkholderiales</taxon>
        <taxon>Comamonadaceae</taxon>
        <taxon>Variovorax</taxon>
    </lineage>
</organism>
<dbReference type="AlphaFoldDB" id="A0A3S0XIV6"/>
<protein>
    <recommendedName>
        <fullName evidence="3">YkgJ family cysteine cluster protein</fullName>
    </recommendedName>
</protein>
<reference evidence="1 2" key="1">
    <citation type="submission" date="2018-12" db="EMBL/GenBank/DDBJ databases">
        <title>The genome sequences of Variovorax guangxiensis DSM 27352.</title>
        <authorList>
            <person name="Gao J."/>
            <person name="Sun J."/>
        </authorList>
    </citation>
    <scope>NUCLEOTIDE SEQUENCE [LARGE SCALE GENOMIC DNA]</scope>
    <source>
        <strain evidence="1 2">DSM 27352</strain>
    </source>
</reference>
<proteinExistence type="predicted"/>
<gene>
    <name evidence="1" type="ORF">EJP67_28815</name>
</gene>
<sequence length="211" mass="23128">MNSAVNLPAPQRERLPIAQRRAEEKLSQIVPDPAALRLLNTARHASSARQRVIWLQRAASAWSKPLQTVAACRKGCDHCCHIPLTVTQVEAELIGKAIGRRPTPPATSVHLLELGDHAQDWKTAQTQLQASAPAGPCPFLVDHQCGIYEVRPLACRVLLNLDDDELLCQKVEGVEVPVPYANAMQLKAHYLALQPAGVLADIRAFFPPQHS</sequence>